<evidence type="ECO:0000313" key="7">
    <source>
        <dbReference type="EMBL" id="AIQ92361.1"/>
    </source>
</evidence>
<dbReference type="GO" id="GO:0005886">
    <property type="term" value="C:plasma membrane"/>
    <property type="evidence" value="ECO:0007669"/>
    <property type="project" value="UniProtKB-SubCell"/>
</dbReference>
<dbReference type="Proteomes" id="UP000029492">
    <property type="component" value="Chromosome"/>
</dbReference>
<accession>A0A089NWT8</accession>
<evidence type="ECO:0000256" key="4">
    <source>
        <dbReference type="ARBA" id="ARBA00023136"/>
    </source>
</evidence>
<sequence>MPSASAILASGLPGFGPSRDGLATPRTLPAFIASASGAHQLALVAMATALFVADLAPLELQRRVVNAALPGGSARTILLLAALYIAAATAMGALKLALNIYRSYVSESAVRRLRRALLQDLGTLAPGDRAAVEGVEVSLVLAEAEPVGAFVGVSVSEPVLEGGIVLGTFGYMLYLNPLMAALALAVFVPQMVFVPLMQQAINRRVVARTGALRRISGGIIGRHRHEATGLQDARIERVFRLNMGIFKLKFSMNFLMNLMHHAGVALTLGLGGYLVVNGETDLGTVVAFVAGLRQLNDPWGGLIDWFREWRVTLAKYALLRQALDTLPRQGA</sequence>
<proteinExistence type="predicted"/>
<dbReference type="eggNOG" id="COG1132">
    <property type="taxonomic scope" value="Bacteria"/>
</dbReference>
<keyword evidence="4 5" id="KW-0472">Membrane</keyword>
<evidence type="ECO:0000256" key="2">
    <source>
        <dbReference type="ARBA" id="ARBA00022692"/>
    </source>
</evidence>
<dbReference type="InterPro" id="IPR036640">
    <property type="entry name" value="ABC1_TM_sf"/>
</dbReference>
<feature type="transmembrane region" description="Helical" evidence="5">
    <location>
        <begin position="39"/>
        <end position="56"/>
    </location>
</feature>
<keyword evidence="8" id="KW-1185">Reference proteome</keyword>
<dbReference type="Pfam" id="PF00664">
    <property type="entry name" value="ABC_membrane"/>
    <property type="match status" value="1"/>
</dbReference>
<dbReference type="AlphaFoldDB" id="A0A089NWT8"/>
<name>A0A089NWT8_9HYPH</name>
<feature type="domain" description="ABC transmembrane type-1" evidence="6">
    <location>
        <begin position="41"/>
        <end position="309"/>
    </location>
</feature>
<evidence type="ECO:0000259" key="6">
    <source>
        <dbReference type="PROSITE" id="PS50929"/>
    </source>
</evidence>
<dbReference type="RefSeq" id="WP_043759292.1">
    <property type="nucleotide sequence ID" value="NZ_CP003811.1"/>
</dbReference>
<gene>
    <name evidence="7" type="ORF">MOC_4606</name>
</gene>
<reference evidence="7 8" key="1">
    <citation type="journal article" date="2014" name="PLoS ONE">
        <title>Genome Information of Methylobacterium oryzae, a Plant-Probiotic Methylotroph in the Phyllosphere.</title>
        <authorList>
            <person name="Kwak M.J."/>
            <person name="Jeong H."/>
            <person name="Madhaiyan M."/>
            <person name="Lee Y."/>
            <person name="Sa T.M."/>
            <person name="Oh T.K."/>
            <person name="Kim J.F."/>
        </authorList>
    </citation>
    <scope>NUCLEOTIDE SEQUENCE [LARGE SCALE GENOMIC DNA]</scope>
    <source>
        <strain evidence="7 8">CBMB20</strain>
    </source>
</reference>
<feature type="transmembrane region" description="Helical" evidence="5">
    <location>
        <begin position="171"/>
        <end position="194"/>
    </location>
</feature>
<evidence type="ECO:0000256" key="5">
    <source>
        <dbReference type="SAM" id="Phobius"/>
    </source>
</evidence>
<keyword evidence="2 5" id="KW-0812">Transmembrane</keyword>
<evidence type="ECO:0000256" key="3">
    <source>
        <dbReference type="ARBA" id="ARBA00022989"/>
    </source>
</evidence>
<dbReference type="SUPFAM" id="SSF90123">
    <property type="entry name" value="ABC transporter transmembrane region"/>
    <property type="match status" value="1"/>
</dbReference>
<dbReference type="GO" id="GO:0005524">
    <property type="term" value="F:ATP binding"/>
    <property type="evidence" value="ECO:0007669"/>
    <property type="project" value="InterPro"/>
</dbReference>
<dbReference type="KEGG" id="mor:MOC_4606"/>
<feature type="transmembrane region" description="Helical" evidence="5">
    <location>
        <begin position="254"/>
        <end position="276"/>
    </location>
</feature>
<dbReference type="InterPro" id="IPR011527">
    <property type="entry name" value="ABC1_TM_dom"/>
</dbReference>
<organism evidence="7 8">
    <name type="scientific">Methylobacterium oryzae CBMB20</name>
    <dbReference type="NCBI Taxonomy" id="693986"/>
    <lineage>
        <taxon>Bacteria</taxon>
        <taxon>Pseudomonadati</taxon>
        <taxon>Pseudomonadota</taxon>
        <taxon>Alphaproteobacteria</taxon>
        <taxon>Hyphomicrobiales</taxon>
        <taxon>Methylobacteriaceae</taxon>
        <taxon>Methylobacterium</taxon>
    </lineage>
</organism>
<protein>
    <submittedName>
        <fullName evidence="7">ABC-type multidrug transport system ATPase/permease components-like protein</fullName>
    </submittedName>
</protein>
<comment type="subcellular location">
    <subcellularLocation>
        <location evidence="1">Cell membrane</location>
        <topology evidence="1">Multi-pass membrane protein</topology>
    </subcellularLocation>
</comment>
<evidence type="ECO:0000313" key="8">
    <source>
        <dbReference type="Proteomes" id="UP000029492"/>
    </source>
</evidence>
<feature type="transmembrane region" description="Helical" evidence="5">
    <location>
        <begin position="77"/>
        <end position="98"/>
    </location>
</feature>
<dbReference type="HOGENOM" id="CLU_070303_0_0_5"/>
<dbReference type="GO" id="GO:0140359">
    <property type="term" value="F:ABC-type transporter activity"/>
    <property type="evidence" value="ECO:0007669"/>
    <property type="project" value="InterPro"/>
</dbReference>
<dbReference type="STRING" id="693986.MOC_4606"/>
<evidence type="ECO:0000256" key="1">
    <source>
        <dbReference type="ARBA" id="ARBA00004651"/>
    </source>
</evidence>
<keyword evidence="3 5" id="KW-1133">Transmembrane helix</keyword>
<dbReference type="Gene3D" id="1.20.1560.10">
    <property type="entry name" value="ABC transporter type 1, transmembrane domain"/>
    <property type="match status" value="1"/>
</dbReference>
<dbReference type="PROSITE" id="PS50929">
    <property type="entry name" value="ABC_TM1F"/>
    <property type="match status" value="1"/>
</dbReference>
<dbReference type="EMBL" id="CP003811">
    <property type="protein sequence ID" value="AIQ92361.1"/>
    <property type="molecule type" value="Genomic_DNA"/>
</dbReference>